<evidence type="ECO:0000313" key="1">
    <source>
        <dbReference type="EMBL" id="AHZ61859.1"/>
    </source>
</evidence>
<dbReference type="Gene3D" id="3.30.530.20">
    <property type="match status" value="2"/>
</dbReference>
<gene>
    <name evidence="1" type="primary">lom25</name>
</gene>
<dbReference type="Pfam" id="PF10604">
    <property type="entry name" value="Polyketide_cyc2"/>
    <property type="match status" value="2"/>
</dbReference>
<dbReference type="InterPro" id="IPR019587">
    <property type="entry name" value="Polyketide_cyclase/dehydratase"/>
</dbReference>
<dbReference type="EMBL" id="KF731828">
    <property type="protein sequence ID" value="AHZ61859.1"/>
    <property type="molecule type" value="Genomic_DNA"/>
</dbReference>
<protein>
    <submittedName>
        <fullName evidence="1">Lom25</fullName>
    </submittedName>
</protein>
<dbReference type="InterPro" id="IPR023393">
    <property type="entry name" value="START-like_dom_sf"/>
</dbReference>
<sequence length="320" mass="35352">MNVTTDTVHETEHQVVVDAPAERVYALIEEVGRWPEVFPPTVHAECLERDGEAELIRIWATANGAAKTWTSRRRHDRERWTVSFRQERSQHPVGGMGGAWVIEPISAGACRVRLLHDFFAASEDPADLAWIRRAVNRNSTSELAALKTAAELVADQRFSFDDTVPVAGSAAEVYDFLNDARRWPLRLPHVARVVLGEETPGLQVLEMDTRTKDGPVHTTRSVRVCEPHRGIVYKQIVPPALLTLHLGRWLIEEQGPGRVLVTSRHTVRINTARIAEVLGPGADLPAAREFVRNALSANSLTTLRAAKAYAEGAGGGRVVP</sequence>
<dbReference type="SUPFAM" id="SSF55961">
    <property type="entry name" value="Bet v1-like"/>
    <property type="match status" value="2"/>
</dbReference>
<proteinExistence type="predicted"/>
<dbReference type="CDD" id="cd08861">
    <property type="entry name" value="OtcD1_ARO-CYC_like"/>
    <property type="match status" value="2"/>
</dbReference>
<accession>A0A059U8G7</accession>
<dbReference type="AlphaFoldDB" id="A0A059U8G7"/>
<reference evidence="1" key="1">
    <citation type="journal article" date="2014" name="Tetrahedron">
        <title>Discovery of the lomaiviticin biosynthetic gene cluster in Salinispora pacifica.</title>
        <authorList>
            <person name="Janso J.E."/>
            <person name="Haltli B.A."/>
            <person name="Eustaquio A.S."/>
            <person name="Kulowski K."/>
            <person name="Waldman A.J."/>
            <person name="Zha L."/>
            <person name="Nakamura H."/>
            <person name="Bernan V.S."/>
            <person name="He H."/>
            <person name="Carter G.T."/>
            <person name="Koehn F.E."/>
            <person name="Balskus E.P."/>
        </authorList>
    </citation>
    <scope>NUCLEOTIDE SEQUENCE</scope>
    <source>
        <strain evidence="1">DPJ-0016</strain>
    </source>
</reference>
<name>A0A059U8G7_SALPI</name>
<organism evidence="1">
    <name type="scientific">Salinispora pacifica</name>
    <dbReference type="NCBI Taxonomy" id="351187"/>
    <lineage>
        <taxon>Bacteria</taxon>
        <taxon>Bacillati</taxon>
        <taxon>Actinomycetota</taxon>
        <taxon>Actinomycetes</taxon>
        <taxon>Micromonosporales</taxon>
        <taxon>Micromonosporaceae</taxon>
        <taxon>Salinispora</taxon>
    </lineage>
</organism>